<dbReference type="Gene3D" id="2.20.100.10">
    <property type="entry name" value="Thrombospondin type-1 (TSP1) repeat"/>
    <property type="match status" value="5"/>
</dbReference>
<dbReference type="OMA" id="RACNNGP"/>
<dbReference type="SMART" id="SM00209">
    <property type="entry name" value="TSP1"/>
    <property type="match status" value="5"/>
</dbReference>
<evidence type="ECO:0000256" key="1">
    <source>
        <dbReference type="ARBA" id="ARBA00022737"/>
    </source>
</evidence>
<organism evidence="3 4">
    <name type="scientific">Romanomermis culicivorax</name>
    <name type="common">Nematode worm</name>
    <dbReference type="NCBI Taxonomy" id="13658"/>
    <lineage>
        <taxon>Eukaryota</taxon>
        <taxon>Metazoa</taxon>
        <taxon>Ecdysozoa</taxon>
        <taxon>Nematoda</taxon>
        <taxon>Enoplea</taxon>
        <taxon>Dorylaimia</taxon>
        <taxon>Mermithida</taxon>
        <taxon>Mermithoidea</taxon>
        <taxon>Mermithidae</taxon>
        <taxon>Romanomermis</taxon>
    </lineage>
</organism>
<dbReference type="PANTHER" id="PTHR22906:SF21">
    <property type="entry name" value="SEMA DOMAIN-CONTAINING PROTEIN"/>
    <property type="match status" value="1"/>
</dbReference>
<name>A0A915K6N0_ROMCU</name>
<dbReference type="InterPro" id="IPR052065">
    <property type="entry name" value="Compl_asym_regulator"/>
</dbReference>
<reference evidence="4" key="1">
    <citation type="submission" date="2022-11" db="UniProtKB">
        <authorList>
            <consortium name="WormBaseParasite"/>
        </authorList>
    </citation>
    <scope>IDENTIFICATION</scope>
</reference>
<evidence type="ECO:0000313" key="3">
    <source>
        <dbReference type="Proteomes" id="UP000887565"/>
    </source>
</evidence>
<protein>
    <submittedName>
        <fullName evidence="4">Uncharacterized protein</fullName>
    </submittedName>
</protein>
<keyword evidence="1" id="KW-0677">Repeat</keyword>
<dbReference type="InterPro" id="IPR036383">
    <property type="entry name" value="TSP1_rpt_sf"/>
</dbReference>
<proteinExistence type="predicted"/>
<dbReference type="AlphaFoldDB" id="A0A915K6N0"/>
<keyword evidence="3" id="KW-1185">Reference proteome</keyword>
<dbReference type="WBParaSite" id="nRc.2.0.1.t34375-RA">
    <property type="protein sequence ID" value="nRc.2.0.1.t34375-RA"/>
    <property type="gene ID" value="nRc.2.0.1.g34375"/>
</dbReference>
<dbReference type="InterPro" id="IPR000884">
    <property type="entry name" value="TSP1_rpt"/>
</dbReference>
<dbReference type="Proteomes" id="UP000887565">
    <property type="component" value="Unplaced"/>
</dbReference>
<evidence type="ECO:0000256" key="2">
    <source>
        <dbReference type="ARBA" id="ARBA00023157"/>
    </source>
</evidence>
<evidence type="ECO:0000313" key="4">
    <source>
        <dbReference type="WBParaSite" id="nRc.2.0.1.t34375-RA"/>
    </source>
</evidence>
<accession>A0A915K6N0</accession>
<dbReference type="PANTHER" id="PTHR22906">
    <property type="entry name" value="PROPERDIN"/>
    <property type="match status" value="1"/>
</dbReference>
<keyword evidence="2" id="KW-1015">Disulfide bond</keyword>
<dbReference type="PROSITE" id="PS50092">
    <property type="entry name" value="TSP1"/>
    <property type="match status" value="5"/>
</dbReference>
<dbReference type="Pfam" id="PF00090">
    <property type="entry name" value="TSP_1"/>
    <property type="match status" value="5"/>
</dbReference>
<dbReference type="SUPFAM" id="SSF82895">
    <property type="entry name" value="TSP-1 type 1 repeat"/>
    <property type="match status" value="5"/>
</dbReference>
<sequence length="290" mass="32072">MTKQVKWKKQEADTDTQSCDKGECYTWSSWSKWSECTVVCGGGSRNRSRSCPVDGACPEYLHFSTCSTRIKPWILGLNDLTDICNMIPCPDWGEWSLWSDCTVSCGGGERSRTRACPIPNGCSPGEEYEFDPQHCNPNVCPTWSDWSEWSKCSRSCGQGNRQRTRKCTPVADGCLGSGDNVEPCFLTACTLSTEWSQWSPCTQTCGGGMRTRSRVKCPSGPPKCPIEQNTSRCNEQACPLWSDWSQWGTCSKTCGGGQRLRSRTCPVVNGCLGQNSEIDPVPCNNFGCKH</sequence>